<feature type="transmembrane region" description="Helical" evidence="7">
    <location>
        <begin position="21"/>
        <end position="47"/>
    </location>
</feature>
<comment type="caution">
    <text evidence="10">The sequence shown here is derived from an EMBL/GenBank/DDBJ whole genome shotgun (WGS) entry which is preliminary data.</text>
</comment>
<dbReference type="InterPro" id="IPR050250">
    <property type="entry name" value="Macrolide_Exporter_MacB"/>
</dbReference>
<dbReference type="PANTHER" id="PTHR30572">
    <property type="entry name" value="MEMBRANE COMPONENT OF TRANSPORTER-RELATED"/>
    <property type="match status" value="1"/>
</dbReference>
<dbReference type="InterPro" id="IPR003838">
    <property type="entry name" value="ABC3_permease_C"/>
</dbReference>
<sequence length="813" mass="88139">MGSLVQDLRYAWRQLRKSPGFAATAVISLALGIGATTAVFSVIWGVLMDPFPYRDAQRMFHLAVLDSAGVQRAGLLTPSQLKTILQSPVLERAAVSDDWRTTVTGRDFPEDIHGTYFSTNAFDYYGVPMALGRGFVTQDAPEGHDPQPVTVLGYKFWMARYGGDPSVLGKTIELAHVPYTIVGVASSRFTWDDADVYLPIKYVTSVDRTYYANYRLRAGVTFGQAASALQPLLEQFAKETPTHFPLGGFRVDLIGINDYYLRRMGGTLYLLFAGVGLLLLIGCGNVSILLLARGTARSREFAVRAAVGASRRRMVGQLLIESSLLAVSGAGLGVALAFVLLRKIVENLPPDSFPHEAAIGINVPVLCFCTAIALLTGVLFGLWPALKLSRPELSSVMQAGSRKLAGNVEGRRSLNSLIAAQIALTLLLLAGAGAALEGFVKMAHVRLGYDPHNVLSVLIPLREGTYNTWAERSNYFEQMRAAVARVPGVTEVAISTNATPPANGENARFEILGKPSNQEQTLQINFVSQEYFPVLRIPLAQGRVWDATENRNGAAVVVVNETLARKYFPGGDALGGSIKLPEMRESLPYNPASPALRGWLRIIGVIPDKLNDGLDKPVKPEAFIPDTVYMRMGTQILVRSAVSPMTLLNAIRKEVSKVNADQQIGSTVRDLDHWITNEPEWARGVLISWLFGAFAVLALLLAAVGLYSVVSYSVAQRTNEFGVRMALGAQREHIWRIAMRSASVSVVAGVCAGAVLALALDRIVAAHWAEVNSRDPLLLIGSAAVLLMAAMLACMLPARRAAKVDPVVALRYE</sequence>
<evidence type="ECO:0000256" key="1">
    <source>
        <dbReference type="ARBA" id="ARBA00004651"/>
    </source>
</evidence>
<feature type="domain" description="MacB-like periplasmic core" evidence="9">
    <location>
        <begin position="23"/>
        <end position="231"/>
    </location>
</feature>
<feature type="transmembrane region" description="Helical" evidence="7">
    <location>
        <begin position="318"/>
        <end position="341"/>
    </location>
</feature>
<feature type="transmembrane region" description="Helical" evidence="7">
    <location>
        <begin position="417"/>
        <end position="436"/>
    </location>
</feature>
<evidence type="ECO:0000256" key="5">
    <source>
        <dbReference type="ARBA" id="ARBA00023136"/>
    </source>
</evidence>
<dbReference type="PANTHER" id="PTHR30572:SF4">
    <property type="entry name" value="ABC TRANSPORTER PERMEASE YTRF"/>
    <property type="match status" value="1"/>
</dbReference>
<keyword evidence="4 7" id="KW-1133">Transmembrane helix</keyword>
<evidence type="ECO:0000256" key="7">
    <source>
        <dbReference type="SAM" id="Phobius"/>
    </source>
</evidence>
<proteinExistence type="inferred from homology"/>
<evidence type="ECO:0000256" key="4">
    <source>
        <dbReference type="ARBA" id="ARBA00022989"/>
    </source>
</evidence>
<dbReference type="EMBL" id="JBHSPH010000017">
    <property type="protein sequence ID" value="MFC5865201.1"/>
    <property type="molecule type" value="Genomic_DNA"/>
</dbReference>
<evidence type="ECO:0000313" key="10">
    <source>
        <dbReference type="EMBL" id="MFC5865201.1"/>
    </source>
</evidence>
<evidence type="ECO:0000313" key="11">
    <source>
        <dbReference type="Proteomes" id="UP001596091"/>
    </source>
</evidence>
<evidence type="ECO:0000256" key="3">
    <source>
        <dbReference type="ARBA" id="ARBA00022692"/>
    </source>
</evidence>
<name>A0ABW1EMU1_9BACT</name>
<feature type="transmembrane region" description="Helical" evidence="7">
    <location>
        <begin position="777"/>
        <end position="796"/>
    </location>
</feature>
<gene>
    <name evidence="10" type="ORF">ACFPT7_23040</name>
</gene>
<keyword evidence="2" id="KW-1003">Cell membrane</keyword>
<accession>A0ABW1EMU1</accession>
<feature type="transmembrane region" description="Helical" evidence="7">
    <location>
        <begin position="744"/>
        <end position="765"/>
    </location>
</feature>
<keyword evidence="3 7" id="KW-0812">Transmembrane</keyword>
<comment type="subcellular location">
    <subcellularLocation>
        <location evidence="1">Cell membrane</location>
        <topology evidence="1">Multi-pass membrane protein</topology>
    </subcellularLocation>
</comment>
<dbReference type="InterPro" id="IPR025857">
    <property type="entry name" value="MacB_PCD"/>
</dbReference>
<feature type="domain" description="ABC3 transporter permease C-terminal" evidence="8">
    <location>
        <begin position="275"/>
        <end position="391"/>
    </location>
</feature>
<evidence type="ECO:0000259" key="9">
    <source>
        <dbReference type="Pfam" id="PF12704"/>
    </source>
</evidence>
<dbReference type="NCBIfam" id="TIGR03434">
    <property type="entry name" value="ADOP"/>
    <property type="match status" value="1"/>
</dbReference>
<feature type="transmembrane region" description="Helical" evidence="7">
    <location>
        <begin position="686"/>
        <end position="710"/>
    </location>
</feature>
<feature type="transmembrane region" description="Helical" evidence="7">
    <location>
        <begin position="361"/>
        <end position="383"/>
    </location>
</feature>
<feature type="transmembrane region" description="Helical" evidence="7">
    <location>
        <begin position="268"/>
        <end position="292"/>
    </location>
</feature>
<evidence type="ECO:0000256" key="2">
    <source>
        <dbReference type="ARBA" id="ARBA00022475"/>
    </source>
</evidence>
<dbReference type="Pfam" id="PF12704">
    <property type="entry name" value="MacB_PCD"/>
    <property type="match status" value="2"/>
</dbReference>
<dbReference type="Pfam" id="PF02687">
    <property type="entry name" value="FtsX"/>
    <property type="match status" value="2"/>
</dbReference>
<keyword evidence="11" id="KW-1185">Reference proteome</keyword>
<dbReference type="Proteomes" id="UP001596091">
    <property type="component" value="Unassembled WGS sequence"/>
</dbReference>
<organism evidence="10 11">
    <name type="scientific">Acidicapsa dinghuensis</name>
    <dbReference type="NCBI Taxonomy" id="2218256"/>
    <lineage>
        <taxon>Bacteria</taxon>
        <taxon>Pseudomonadati</taxon>
        <taxon>Acidobacteriota</taxon>
        <taxon>Terriglobia</taxon>
        <taxon>Terriglobales</taxon>
        <taxon>Acidobacteriaceae</taxon>
        <taxon>Acidicapsa</taxon>
    </lineage>
</organism>
<keyword evidence="5 7" id="KW-0472">Membrane</keyword>
<reference evidence="11" key="1">
    <citation type="journal article" date="2019" name="Int. J. Syst. Evol. Microbiol.">
        <title>The Global Catalogue of Microorganisms (GCM) 10K type strain sequencing project: providing services to taxonomists for standard genome sequencing and annotation.</title>
        <authorList>
            <consortium name="The Broad Institute Genomics Platform"/>
            <consortium name="The Broad Institute Genome Sequencing Center for Infectious Disease"/>
            <person name="Wu L."/>
            <person name="Ma J."/>
        </authorList>
    </citation>
    <scope>NUCLEOTIDE SEQUENCE [LARGE SCALE GENOMIC DNA]</scope>
    <source>
        <strain evidence="11">JCM 4087</strain>
    </source>
</reference>
<protein>
    <submittedName>
        <fullName evidence="10">ABC transporter permease</fullName>
    </submittedName>
</protein>
<feature type="domain" description="ABC3 transporter permease C-terminal" evidence="8">
    <location>
        <begin position="693"/>
        <end position="806"/>
    </location>
</feature>
<feature type="domain" description="MacB-like periplasmic core" evidence="9">
    <location>
        <begin position="477"/>
        <end position="654"/>
    </location>
</feature>
<dbReference type="RefSeq" id="WP_263342596.1">
    <property type="nucleotide sequence ID" value="NZ_JAGSYH010000013.1"/>
</dbReference>
<evidence type="ECO:0000256" key="6">
    <source>
        <dbReference type="ARBA" id="ARBA00038076"/>
    </source>
</evidence>
<comment type="similarity">
    <text evidence="6">Belongs to the ABC-4 integral membrane protein family.</text>
</comment>
<evidence type="ECO:0000259" key="8">
    <source>
        <dbReference type="Pfam" id="PF02687"/>
    </source>
</evidence>
<dbReference type="InterPro" id="IPR017800">
    <property type="entry name" value="ADOP"/>
</dbReference>